<evidence type="ECO:0000313" key="1">
    <source>
        <dbReference type="EMBL" id="SVD43750.1"/>
    </source>
</evidence>
<dbReference type="AlphaFoldDB" id="A0A382VBC5"/>
<protein>
    <submittedName>
        <fullName evidence="1">Uncharacterized protein</fullName>
    </submittedName>
</protein>
<reference evidence="1" key="1">
    <citation type="submission" date="2018-05" db="EMBL/GenBank/DDBJ databases">
        <authorList>
            <person name="Lanie J.A."/>
            <person name="Ng W.-L."/>
            <person name="Kazmierczak K.M."/>
            <person name="Andrzejewski T.M."/>
            <person name="Davidsen T.M."/>
            <person name="Wayne K.J."/>
            <person name="Tettelin H."/>
            <person name="Glass J.I."/>
            <person name="Rusch D."/>
            <person name="Podicherti R."/>
            <person name="Tsui H.-C.T."/>
            <person name="Winkler M.E."/>
        </authorList>
    </citation>
    <scope>NUCLEOTIDE SEQUENCE</scope>
</reference>
<dbReference type="EMBL" id="UINC01150611">
    <property type="protein sequence ID" value="SVD43750.1"/>
    <property type="molecule type" value="Genomic_DNA"/>
</dbReference>
<proteinExistence type="predicted"/>
<gene>
    <name evidence="1" type="ORF">METZ01_LOCUS396604</name>
</gene>
<organism evidence="1">
    <name type="scientific">marine metagenome</name>
    <dbReference type="NCBI Taxonomy" id="408172"/>
    <lineage>
        <taxon>unclassified sequences</taxon>
        <taxon>metagenomes</taxon>
        <taxon>ecological metagenomes</taxon>
    </lineage>
</organism>
<sequence length="136" mass="13945">TGSVTVQSGQTMSITGGTGIATTVTGQNLTVAATTGVLGADSNPQLNATLNANNQNVINGGSITASAFYGPLEGLVYGVDVRSLFGSTQEFDFGSIRETYENIMDWLVGHSDVDFGKFINPGVVSDIVDLGPIAVA</sequence>
<accession>A0A382VBC5</accession>
<name>A0A382VBC5_9ZZZZ</name>
<feature type="non-terminal residue" evidence="1">
    <location>
        <position position="1"/>
    </location>
</feature>